<evidence type="ECO:0000313" key="2">
    <source>
        <dbReference type="Proteomes" id="UP001183615"/>
    </source>
</evidence>
<organism evidence="1 2">
    <name type="scientific">Streptomyces johnsoniae</name>
    <dbReference type="NCBI Taxonomy" id="3075532"/>
    <lineage>
        <taxon>Bacteria</taxon>
        <taxon>Bacillati</taxon>
        <taxon>Actinomycetota</taxon>
        <taxon>Actinomycetes</taxon>
        <taxon>Kitasatosporales</taxon>
        <taxon>Streptomycetaceae</taxon>
        <taxon>Streptomyces</taxon>
    </lineage>
</organism>
<keyword evidence="2" id="KW-1185">Reference proteome</keyword>
<protein>
    <submittedName>
        <fullName evidence="1">Uncharacterized protein</fullName>
    </submittedName>
</protein>
<proteinExistence type="predicted"/>
<accession>A0ABU2S4J2</accession>
<gene>
    <name evidence="1" type="ORF">RM779_15080</name>
</gene>
<name>A0ABU2S4J2_9ACTN</name>
<comment type="caution">
    <text evidence="1">The sequence shown here is derived from an EMBL/GenBank/DDBJ whole genome shotgun (WGS) entry which is preliminary data.</text>
</comment>
<dbReference type="EMBL" id="JAVREV010000007">
    <property type="protein sequence ID" value="MDT0443904.1"/>
    <property type="molecule type" value="Genomic_DNA"/>
</dbReference>
<dbReference type="Proteomes" id="UP001183615">
    <property type="component" value="Unassembled WGS sequence"/>
</dbReference>
<evidence type="ECO:0000313" key="1">
    <source>
        <dbReference type="EMBL" id="MDT0443904.1"/>
    </source>
</evidence>
<dbReference type="RefSeq" id="WP_311618206.1">
    <property type="nucleotide sequence ID" value="NZ_JAVREV010000007.1"/>
</dbReference>
<reference evidence="2" key="1">
    <citation type="submission" date="2023-07" db="EMBL/GenBank/DDBJ databases">
        <title>30 novel species of actinomycetes from the DSMZ collection.</title>
        <authorList>
            <person name="Nouioui I."/>
        </authorList>
    </citation>
    <scope>NUCLEOTIDE SEQUENCE [LARGE SCALE GENOMIC DNA]</scope>
    <source>
        <strain evidence="2">DSM 41886</strain>
    </source>
</reference>
<sequence length="80" mass="8503">MKGVVVSVEVDAHTVRRGDQIMVGGQAFTVHDMAALGPGRKRLVFGSGESFVMTRATVLWAARRVDPRRLPPRGAGAGTS</sequence>